<gene>
    <name evidence="12" type="primary">metN2</name>
    <name evidence="12" type="ORF">GCM10011482_13670</name>
</gene>
<dbReference type="PANTHER" id="PTHR43166">
    <property type="entry name" value="AMINO ACID IMPORT ATP-BINDING PROTEIN"/>
    <property type="match status" value="1"/>
</dbReference>
<dbReference type="SMART" id="SM00930">
    <property type="entry name" value="NIL"/>
    <property type="match status" value="1"/>
</dbReference>
<dbReference type="Proteomes" id="UP000622610">
    <property type="component" value="Unassembled WGS sequence"/>
</dbReference>
<dbReference type="InterPro" id="IPR017871">
    <property type="entry name" value="ABC_transporter-like_CS"/>
</dbReference>
<evidence type="ECO:0000313" key="12">
    <source>
        <dbReference type="EMBL" id="GGI65713.1"/>
    </source>
</evidence>
<dbReference type="GO" id="GO:0005524">
    <property type="term" value="F:ATP binding"/>
    <property type="evidence" value="ECO:0007669"/>
    <property type="project" value="UniProtKB-KW"/>
</dbReference>
<keyword evidence="5 12" id="KW-0067">ATP-binding</keyword>
<evidence type="ECO:0000256" key="4">
    <source>
        <dbReference type="ARBA" id="ARBA00022741"/>
    </source>
</evidence>
<comment type="catalytic activity">
    <reaction evidence="9">
        <text>ATP + H2O = ADP + phosphate + H(+)</text>
        <dbReference type="Rhea" id="RHEA:13065"/>
        <dbReference type="ChEBI" id="CHEBI:15377"/>
        <dbReference type="ChEBI" id="CHEBI:15378"/>
        <dbReference type="ChEBI" id="CHEBI:30616"/>
        <dbReference type="ChEBI" id="CHEBI:43474"/>
        <dbReference type="ChEBI" id="CHEBI:456216"/>
    </reaction>
</comment>
<evidence type="ECO:0000256" key="7">
    <source>
        <dbReference type="ARBA" id="ARBA00022970"/>
    </source>
</evidence>
<dbReference type="SUPFAM" id="SSF52540">
    <property type="entry name" value="P-loop containing nucleoside triphosphate hydrolases"/>
    <property type="match status" value="1"/>
</dbReference>
<dbReference type="PANTHER" id="PTHR43166:SF30">
    <property type="entry name" value="METHIONINE IMPORT ATP-BINDING PROTEIN METN"/>
    <property type="match status" value="1"/>
</dbReference>
<keyword evidence="4" id="KW-0547">Nucleotide-binding</keyword>
<name>A0A917JF61_9ENTE</name>
<dbReference type="Gene3D" id="3.30.70.260">
    <property type="match status" value="1"/>
</dbReference>
<evidence type="ECO:0000256" key="2">
    <source>
        <dbReference type="ARBA" id="ARBA00022448"/>
    </source>
</evidence>
<reference evidence="12" key="2">
    <citation type="submission" date="2020-09" db="EMBL/GenBank/DDBJ databases">
        <authorList>
            <person name="Sun Q."/>
            <person name="Sedlacek I."/>
        </authorList>
    </citation>
    <scope>NUCLEOTIDE SEQUENCE</scope>
    <source>
        <strain evidence="12">CCM 8433</strain>
    </source>
</reference>
<dbReference type="InterPro" id="IPR045865">
    <property type="entry name" value="ACT-like_dom_sf"/>
</dbReference>
<dbReference type="PROSITE" id="PS00211">
    <property type="entry name" value="ABC_TRANSPORTER_1"/>
    <property type="match status" value="1"/>
</dbReference>
<keyword evidence="3" id="KW-1003">Cell membrane</keyword>
<evidence type="ECO:0000259" key="11">
    <source>
        <dbReference type="PROSITE" id="PS50893"/>
    </source>
</evidence>
<keyword evidence="13" id="KW-1185">Reference proteome</keyword>
<dbReference type="PROSITE" id="PS50893">
    <property type="entry name" value="ABC_TRANSPORTER_2"/>
    <property type="match status" value="1"/>
</dbReference>
<evidence type="ECO:0000256" key="5">
    <source>
        <dbReference type="ARBA" id="ARBA00022840"/>
    </source>
</evidence>
<keyword evidence="2" id="KW-0813">Transport</keyword>
<evidence type="ECO:0000256" key="8">
    <source>
        <dbReference type="ARBA" id="ARBA00023136"/>
    </source>
</evidence>
<evidence type="ECO:0000256" key="3">
    <source>
        <dbReference type="ARBA" id="ARBA00022475"/>
    </source>
</evidence>
<dbReference type="AlphaFoldDB" id="A0A917JF61"/>
<evidence type="ECO:0000256" key="6">
    <source>
        <dbReference type="ARBA" id="ARBA00022967"/>
    </source>
</evidence>
<comment type="function">
    <text evidence="10">Part of the ABC transporter FtsEX involved in cellular division. Has ATPase activity. Essential for cell division and viability.</text>
</comment>
<dbReference type="InterPro" id="IPR041701">
    <property type="entry name" value="MetN_ABC"/>
</dbReference>
<evidence type="ECO:0000256" key="9">
    <source>
        <dbReference type="ARBA" id="ARBA00049360"/>
    </source>
</evidence>
<dbReference type="SMART" id="SM00382">
    <property type="entry name" value="AAA"/>
    <property type="match status" value="1"/>
</dbReference>
<dbReference type="InterPro" id="IPR003593">
    <property type="entry name" value="AAA+_ATPase"/>
</dbReference>
<dbReference type="InterPro" id="IPR050086">
    <property type="entry name" value="MetN_ABC_transporter-like"/>
</dbReference>
<keyword evidence="7" id="KW-0029">Amino-acid transport</keyword>
<proteinExistence type="inferred from homology"/>
<evidence type="ECO:0000256" key="1">
    <source>
        <dbReference type="ARBA" id="ARBA00005417"/>
    </source>
</evidence>
<dbReference type="GO" id="GO:0016887">
    <property type="term" value="F:ATP hydrolysis activity"/>
    <property type="evidence" value="ECO:0007669"/>
    <property type="project" value="InterPro"/>
</dbReference>
<dbReference type="EMBL" id="BMDT01000005">
    <property type="protein sequence ID" value="GGI65713.1"/>
    <property type="molecule type" value="Genomic_DNA"/>
</dbReference>
<dbReference type="FunFam" id="3.40.50.300:FF:000056">
    <property type="entry name" value="Cell division ATP-binding protein FtsE"/>
    <property type="match status" value="1"/>
</dbReference>
<feature type="domain" description="ABC transporter" evidence="11">
    <location>
        <begin position="4"/>
        <end position="243"/>
    </location>
</feature>
<reference evidence="12" key="1">
    <citation type="journal article" date="2014" name="Int. J. Syst. Evol. Microbiol.">
        <title>Complete genome sequence of Corynebacterium casei LMG S-19264T (=DSM 44701T), isolated from a smear-ripened cheese.</title>
        <authorList>
            <consortium name="US DOE Joint Genome Institute (JGI-PGF)"/>
            <person name="Walter F."/>
            <person name="Albersmeier A."/>
            <person name="Kalinowski J."/>
            <person name="Ruckert C."/>
        </authorList>
    </citation>
    <scope>NUCLEOTIDE SEQUENCE</scope>
    <source>
        <strain evidence="12">CCM 8433</strain>
    </source>
</reference>
<dbReference type="Gene3D" id="3.40.50.300">
    <property type="entry name" value="P-loop containing nucleotide triphosphate hydrolases"/>
    <property type="match status" value="1"/>
</dbReference>
<dbReference type="SUPFAM" id="SSF55021">
    <property type="entry name" value="ACT-like"/>
    <property type="match status" value="1"/>
</dbReference>
<keyword evidence="6" id="KW-1278">Translocase</keyword>
<sequence length="342" mass="38490">MRKIELKQVTVQFNQKHRQTLAVDDVSLSINQGEIYGIVGLSGAGKSTLVRTMNLLQVPTSGQLLIDGKDVTNVKGQALSQLRKKIGMIFQHFNLIQNKTIGQNILFALEAGDYPKEKRQERIEELLSLVDLADKINDYPRSLSGGQKQRVGIARALANQPEILLCDEATSALDVETTEEIIILLEKINRELGLTIVFITHQMEVAKRLFDRVAVMDQGKIVEENDTFSIFGQPQHPFTQKLVGRHMNLVLPSELFDQFDSGQLLELTYLGEQAIEPLISLISREYPVLMSIIHGKIEYIHGKAIGRLILHIDGEQAVIDEVVRKMATKVDHLRIVERQEAL</sequence>
<comment type="similarity">
    <text evidence="1">Belongs to the ABC transporter superfamily.</text>
</comment>
<dbReference type="Pfam" id="PF00005">
    <property type="entry name" value="ABC_tran"/>
    <property type="match status" value="1"/>
</dbReference>
<evidence type="ECO:0000313" key="13">
    <source>
        <dbReference type="Proteomes" id="UP000622610"/>
    </source>
</evidence>
<dbReference type="RefSeq" id="WP_188367552.1">
    <property type="nucleotide sequence ID" value="NZ_BMDT01000005.1"/>
</dbReference>
<dbReference type="GO" id="GO:0005886">
    <property type="term" value="C:plasma membrane"/>
    <property type="evidence" value="ECO:0007669"/>
    <property type="project" value="UniProtKB-ARBA"/>
</dbReference>
<dbReference type="InterPro" id="IPR018449">
    <property type="entry name" value="NIL_domain"/>
</dbReference>
<comment type="caution">
    <text evidence="12">The sequence shown here is derived from an EMBL/GenBank/DDBJ whole genome shotgun (WGS) entry which is preliminary data.</text>
</comment>
<accession>A0A917JF61</accession>
<dbReference type="Pfam" id="PF09383">
    <property type="entry name" value="NIL"/>
    <property type="match status" value="1"/>
</dbReference>
<dbReference type="InterPro" id="IPR003439">
    <property type="entry name" value="ABC_transporter-like_ATP-bd"/>
</dbReference>
<protein>
    <submittedName>
        <fullName evidence="12">Methionine import ATP-binding protein MetN 2</fullName>
    </submittedName>
</protein>
<dbReference type="GO" id="GO:0006865">
    <property type="term" value="P:amino acid transport"/>
    <property type="evidence" value="ECO:0007669"/>
    <property type="project" value="UniProtKB-KW"/>
</dbReference>
<dbReference type="InterPro" id="IPR027417">
    <property type="entry name" value="P-loop_NTPase"/>
</dbReference>
<keyword evidence="8" id="KW-0472">Membrane</keyword>
<organism evidence="12 13">
    <name type="scientific">Enterococcus alcedinis</name>
    <dbReference type="NCBI Taxonomy" id="1274384"/>
    <lineage>
        <taxon>Bacteria</taxon>
        <taxon>Bacillati</taxon>
        <taxon>Bacillota</taxon>
        <taxon>Bacilli</taxon>
        <taxon>Lactobacillales</taxon>
        <taxon>Enterococcaceae</taxon>
        <taxon>Enterococcus</taxon>
    </lineage>
</organism>
<dbReference type="CDD" id="cd03258">
    <property type="entry name" value="ABC_MetN_methionine_transporter"/>
    <property type="match status" value="1"/>
</dbReference>
<evidence type="ECO:0000256" key="10">
    <source>
        <dbReference type="ARBA" id="ARBA00055994"/>
    </source>
</evidence>